<feature type="region of interest" description="Disordered" evidence="3">
    <location>
        <begin position="192"/>
        <end position="261"/>
    </location>
</feature>
<reference evidence="6" key="1">
    <citation type="submission" date="2025-02" db="EMBL/GenBank/DDBJ databases">
        <authorList>
            <consortium name="NCBI Genome Project"/>
        </authorList>
    </citation>
    <scope>NUCLEOTIDE SEQUENCE</scope>
</reference>
<keyword evidence="2" id="KW-0175">Coiled coil</keyword>
<dbReference type="PANTHER" id="PTHR10039">
    <property type="entry name" value="AMELOGENIN"/>
    <property type="match status" value="1"/>
</dbReference>
<accession>A0AAJ8BQ69</accession>
<sequence length="1139" mass="129304">MSHDKVDPRGIWRRAYELLKEDNEALVHEYEEKIQSAKDQIKLNGKEKLSPGICPDEVHGMLSLTNEMIQQEEHKQTWNQSVTMAVQIVTSMKDIVAQAMKNSPEGSLAWAGLCLILPRSENVEGLSKVIHRISYYPSYAVWLMNHHSPGPDETWNVLEVCLPILPRRLDDKQSETALKRYLEMGLLDRNDRRHAETGIGNPREGARPQSHRLAKSSPDLERGLPAATRAKQSYGAVPQRNQRCSCTNTLKPRMPSQRSQRNLHVTWPLGALPSGQGELRGPGALCGLGGAGKSRIALEYVYRMREQDPHLCIFWVFAASRSSLQSSYETIRREIPPEYIRTLQFSLRTGVAGNVDTERETISLVTQWLRSDQISRWLLVVDNADDLTFVDPTHPEESHLMNLIPSASNGKVLITSRNGRVAEELVGFANRVVRVERMTMTEATTLFRSMLPNDTSPEADIEKLADAIMCLPLAIKQACAYIRATYTTVSEYLALFMANEMNQKSLLEENFGDITRRADVPNAVILTWQMSFEKMKQQVPVTDASEILAFMAMVSREEIPGFILACRCKKGDIALQRDIELLLSYSLITRMSQKNNHFNMHRLIQLTVRAWLEKRGDLDHFEAAALEVIHNLFRKALSEEDWPQCRLLYRHAQAVSQYKYSEERYHRMNQALLDDIYTYSHPSPAQMDPCQDLEGKIPIQLLGSQPAILQSCEFIEWMRGEERGLLLVGPPGTGKTSVCTFLIASYLPRHVNAETLYFLFSYAMTGDDQMSQSVLLKLLGQLCRVYVEGSRIPDKVREIWSQCKDPSTKRVNVDELLSILVHVADDLDREVIVIFDGIDEVQSTANLDGIFRMIDSLLNHRRFRLLVSSRAVGYMEERQWPQRMLKIELSLETFTVIGWTTAIPHMIQQVGFDQIITIINKDPAGSTSWMYDAVFASMRIGQRSFDESELTAMCHPLAVPAFNGETRVIQFMHKRVESHVLQLHTSTATGEADANWIIISSCLRCILRYGPEVATETINELPSQFLMYAAKYWPKHLQSCISPSVAVKETDIPDEARDYMRQLFDLNSSQAFLGWLRLFDPMNPTRGSQLEAALDDFPPQAAYIAELGLPPEILLLTPNKTMPTAQPIMPIRRPIMAVL</sequence>
<dbReference type="InterPro" id="IPR031359">
    <property type="entry name" value="NACHT_N"/>
</dbReference>
<evidence type="ECO:0000313" key="6">
    <source>
        <dbReference type="RefSeq" id="XP_059601809.1"/>
    </source>
</evidence>
<dbReference type="InterPro" id="IPR027417">
    <property type="entry name" value="P-loop_NTPase"/>
</dbReference>
<dbReference type="SUPFAM" id="SSF52540">
    <property type="entry name" value="P-loop containing nucleoside triphosphate hydrolases"/>
    <property type="match status" value="2"/>
</dbReference>
<dbReference type="PANTHER" id="PTHR10039:SF16">
    <property type="entry name" value="GPI INOSITOL-DEACYLASE"/>
    <property type="match status" value="1"/>
</dbReference>
<dbReference type="Gene3D" id="3.40.50.300">
    <property type="entry name" value="P-loop containing nucleotide triphosphate hydrolases"/>
    <property type="match status" value="2"/>
</dbReference>
<evidence type="ECO:0000256" key="2">
    <source>
        <dbReference type="SAM" id="Coils"/>
    </source>
</evidence>
<dbReference type="KEGG" id="ang:An12g02440"/>
<evidence type="ECO:0000256" key="1">
    <source>
        <dbReference type="ARBA" id="ARBA00022737"/>
    </source>
</evidence>
<evidence type="ECO:0000259" key="4">
    <source>
        <dbReference type="Pfam" id="PF17100"/>
    </source>
</evidence>
<reference evidence="6" key="2">
    <citation type="submission" date="2025-08" db="UniProtKB">
        <authorList>
            <consortium name="RefSeq"/>
        </authorList>
    </citation>
    <scope>IDENTIFICATION</scope>
</reference>
<feature type="domain" description="NWD NACHT-NTPase N-terminal" evidence="4">
    <location>
        <begin position="11"/>
        <end position="147"/>
    </location>
</feature>
<dbReference type="AlphaFoldDB" id="A0AAJ8BQ69"/>
<evidence type="ECO:0000256" key="3">
    <source>
        <dbReference type="SAM" id="MobiDB-lite"/>
    </source>
</evidence>
<dbReference type="Pfam" id="PF24883">
    <property type="entry name" value="NPHP3_N"/>
    <property type="match status" value="1"/>
</dbReference>
<name>A0AAJ8BQ69_ASPNG</name>
<feature type="coiled-coil region" evidence="2">
    <location>
        <begin position="20"/>
        <end position="47"/>
    </location>
</feature>
<dbReference type="InterPro" id="IPR056884">
    <property type="entry name" value="NPHP3-like_N"/>
</dbReference>
<dbReference type="RefSeq" id="XP_059601809.1">
    <property type="nucleotide sequence ID" value="XM_059750743.1"/>
</dbReference>
<evidence type="ECO:0008006" key="7">
    <source>
        <dbReference type="Google" id="ProtNLM"/>
    </source>
</evidence>
<feature type="domain" description="Nephrocystin 3-like N-terminal" evidence="5">
    <location>
        <begin position="707"/>
        <end position="870"/>
    </location>
</feature>
<protein>
    <recommendedName>
        <fullName evidence="7">NWD NACHT-NTPase N-terminal domain-containing protein</fullName>
    </recommendedName>
</protein>
<feature type="compositionally biased region" description="Polar residues" evidence="3">
    <location>
        <begin position="239"/>
        <end position="261"/>
    </location>
</feature>
<dbReference type="GeneID" id="84592500"/>
<evidence type="ECO:0000259" key="5">
    <source>
        <dbReference type="Pfam" id="PF24883"/>
    </source>
</evidence>
<proteinExistence type="predicted"/>
<gene>
    <name evidence="6" type="ORF">An12g02440</name>
</gene>
<organism evidence="6">
    <name type="scientific">Aspergillus niger</name>
    <dbReference type="NCBI Taxonomy" id="5061"/>
    <lineage>
        <taxon>Eukaryota</taxon>
        <taxon>Fungi</taxon>
        <taxon>Dikarya</taxon>
        <taxon>Ascomycota</taxon>
        <taxon>Pezizomycotina</taxon>
        <taxon>Eurotiomycetes</taxon>
        <taxon>Eurotiomycetidae</taxon>
        <taxon>Eurotiales</taxon>
        <taxon>Aspergillaceae</taxon>
        <taxon>Aspergillus</taxon>
        <taxon>Aspergillus subgen. Circumdati</taxon>
    </lineage>
</organism>
<keyword evidence="1" id="KW-0677">Repeat</keyword>
<dbReference type="VEuPathDB" id="FungiDB:An12g02440"/>
<dbReference type="Pfam" id="PF17100">
    <property type="entry name" value="NACHT_N"/>
    <property type="match status" value="1"/>
</dbReference>